<dbReference type="PANTHER" id="PTHR43194">
    <property type="entry name" value="HYDROLASE ALPHA/BETA FOLD FAMILY"/>
    <property type="match status" value="1"/>
</dbReference>
<feature type="signal peptide" evidence="1">
    <location>
        <begin position="1"/>
        <end position="22"/>
    </location>
</feature>
<protein>
    <submittedName>
        <fullName evidence="3">Alpha/beta hydrolase family protein</fullName>
    </submittedName>
</protein>
<reference evidence="3 4" key="1">
    <citation type="submission" date="2015-04" db="EMBL/GenBank/DDBJ databases">
        <title>Genome sequence of Ceratocystis platani, a major pathogen of plane trees.</title>
        <authorList>
            <person name="Belbahri L."/>
        </authorList>
    </citation>
    <scope>NUCLEOTIDE SEQUENCE [LARGE SCALE GENOMIC DNA]</scope>
    <source>
        <strain evidence="3 4">CFO</strain>
    </source>
</reference>
<dbReference type="PANTHER" id="PTHR43194:SF4">
    <property type="entry name" value="AB HYDROLASE-1 DOMAIN-CONTAINING PROTEIN"/>
    <property type="match status" value="1"/>
</dbReference>
<dbReference type="Gene3D" id="3.40.50.1820">
    <property type="entry name" value="alpha/beta hydrolase"/>
    <property type="match status" value="1"/>
</dbReference>
<organism evidence="3 4">
    <name type="scientific">Ceratocystis fimbriata f. sp. platani</name>
    <dbReference type="NCBI Taxonomy" id="88771"/>
    <lineage>
        <taxon>Eukaryota</taxon>
        <taxon>Fungi</taxon>
        <taxon>Dikarya</taxon>
        <taxon>Ascomycota</taxon>
        <taxon>Pezizomycotina</taxon>
        <taxon>Sordariomycetes</taxon>
        <taxon>Hypocreomycetidae</taxon>
        <taxon>Microascales</taxon>
        <taxon>Ceratocystidaceae</taxon>
        <taxon>Ceratocystis</taxon>
    </lineage>
</organism>
<dbReference type="Proteomes" id="UP000034841">
    <property type="component" value="Unassembled WGS sequence"/>
</dbReference>
<evidence type="ECO:0000256" key="1">
    <source>
        <dbReference type="SAM" id="SignalP"/>
    </source>
</evidence>
<dbReference type="OrthoDB" id="9978720at2759"/>
<evidence type="ECO:0000313" key="3">
    <source>
        <dbReference type="EMBL" id="KKF95398.1"/>
    </source>
</evidence>
<evidence type="ECO:0000313" key="4">
    <source>
        <dbReference type="Proteomes" id="UP000034841"/>
    </source>
</evidence>
<feature type="chain" id="PRO_5002527825" evidence="1">
    <location>
        <begin position="23"/>
        <end position="392"/>
    </location>
</feature>
<name>A0A0F8BS45_CERFI</name>
<dbReference type="CDD" id="cd12809">
    <property type="entry name" value="Esterase_713_like-2"/>
    <property type="match status" value="1"/>
</dbReference>
<dbReference type="InterPro" id="IPR000073">
    <property type="entry name" value="AB_hydrolase_1"/>
</dbReference>
<keyword evidence="3" id="KW-0378">Hydrolase</keyword>
<feature type="domain" description="AB hydrolase-1" evidence="2">
    <location>
        <begin position="90"/>
        <end position="374"/>
    </location>
</feature>
<dbReference type="Pfam" id="PF12697">
    <property type="entry name" value="Abhydrolase_6"/>
    <property type="match status" value="1"/>
</dbReference>
<dbReference type="AlphaFoldDB" id="A0A0F8BS45"/>
<keyword evidence="1" id="KW-0732">Signal</keyword>
<dbReference type="InterPro" id="IPR050228">
    <property type="entry name" value="Carboxylesterase_BioH"/>
</dbReference>
<dbReference type="SUPFAM" id="SSF53474">
    <property type="entry name" value="alpha/beta-Hydrolases"/>
    <property type="match status" value="1"/>
</dbReference>
<gene>
    <name evidence="3" type="ORF">CFO_g2258</name>
</gene>
<accession>A0A0F8BS45</accession>
<proteinExistence type="predicted"/>
<keyword evidence="4" id="KW-1185">Reference proteome</keyword>
<dbReference type="GO" id="GO:0016787">
    <property type="term" value="F:hydrolase activity"/>
    <property type="evidence" value="ECO:0007669"/>
    <property type="project" value="UniProtKB-KW"/>
</dbReference>
<evidence type="ECO:0000259" key="2">
    <source>
        <dbReference type="Pfam" id="PF12697"/>
    </source>
</evidence>
<sequence length="392" mass="42786">MVSLRTIFTAVLPLSLVASATCTTPISNSVLAEIASKANATNEFGEIAAIRTFFYVGGGYEAVGSGHLYTNQMYVEKLVPVHGVTKRTPIVLIHGQAQTGTNWLIKPDGSRGWASNFIEQGYEVYIVDQTFRGRSAWKPQAGATTPSTYSAEIIQQRFTAVKDYMLWPQAASHTRWPGTGKMGDSVFDTFYSSNVEFINNAVYQQTTVQRAGAALLDKIGKPVILIGHSQGGIMPIVIADARPDLTKGLILLEPTGPTFREGVFSTSDARAYGLTDIPLVYSPAVSDPATDLVKQEYPARGENYLSCLMQAEDSVRTLPNLAPKPIIVVTSEASYHAPYDYCVVNYLKQAGCSRAQGLELADIGIHGNAHMFFMEDNSRQIQSVLEGWIERI</sequence>
<dbReference type="EMBL" id="LBBL01000098">
    <property type="protein sequence ID" value="KKF95398.1"/>
    <property type="molecule type" value="Genomic_DNA"/>
</dbReference>
<comment type="caution">
    <text evidence="3">The sequence shown here is derived from an EMBL/GenBank/DDBJ whole genome shotgun (WGS) entry which is preliminary data.</text>
</comment>
<dbReference type="InterPro" id="IPR029058">
    <property type="entry name" value="AB_hydrolase_fold"/>
</dbReference>